<dbReference type="Proteomes" id="UP000198582">
    <property type="component" value="Unassembled WGS sequence"/>
</dbReference>
<evidence type="ECO:0000313" key="2">
    <source>
        <dbReference type="EMBL" id="SEP53727.1"/>
    </source>
</evidence>
<evidence type="ECO:0000313" key="3">
    <source>
        <dbReference type="Proteomes" id="UP000198582"/>
    </source>
</evidence>
<dbReference type="AlphaFoldDB" id="A0A1H8YNH5"/>
<evidence type="ECO:0000256" key="1">
    <source>
        <dbReference type="SAM" id="MobiDB-lite"/>
    </source>
</evidence>
<proteinExistence type="predicted"/>
<dbReference type="EMBL" id="FOEF01000030">
    <property type="protein sequence ID" value="SEP53727.1"/>
    <property type="molecule type" value="Genomic_DNA"/>
</dbReference>
<gene>
    <name evidence="2" type="ORF">SAMN04489732_13029</name>
</gene>
<sequence length="100" mass="10785">MTAWLLAVLIAVIAVPAAIFVLLAAHTRQANRESPRPPPLQLSKPQTRLLAEQIADRNERRRALDPQATEILFPPWLTPASSDAADEDGASSATPDQLGP</sequence>
<protein>
    <submittedName>
        <fullName evidence="2">Uncharacterized protein</fullName>
    </submittedName>
</protein>
<accession>A0A1H8YNH5</accession>
<name>A0A1H8YNH5_9PSEU</name>
<feature type="region of interest" description="Disordered" evidence="1">
    <location>
        <begin position="74"/>
        <end position="100"/>
    </location>
</feature>
<dbReference type="RefSeq" id="WP_091628565.1">
    <property type="nucleotide sequence ID" value="NZ_FOEF01000030.1"/>
</dbReference>
<keyword evidence="3" id="KW-1185">Reference proteome</keyword>
<organism evidence="2 3">
    <name type="scientific">Amycolatopsis saalfeldensis</name>
    <dbReference type="NCBI Taxonomy" id="394193"/>
    <lineage>
        <taxon>Bacteria</taxon>
        <taxon>Bacillati</taxon>
        <taxon>Actinomycetota</taxon>
        <taxon>Actinomycetes</taxon>
        <taxon>Pseudonocardiales</taxon>
        <taxon>Pseudonocardiaceae</taxon>
        <taxon>Amycolatopsis</taxon>
    </lineage>
</organism>
<reference evidence="2 3" key="1">
    <citation type="submission" date="2016-10" db="EMBL/GenBank/DDBJ databases">
        <authorList>
            <person name="de Groot N.N."/>
        </authorList>
    </citation>
    <scope>NUCLEOTIDE SEQUENCE [LARGE SCALE GENOMIC DNA]</scope>
    <source>
        <strain evidence="2 3">DSM 44993</strain>
    </source>
</reference>